<reference evidence="5" key="1">
    <citation type="journal article" date="2011" name="Nature">
        <title>Genome sequence and analysis of the tuber crop potato.</title>
        <authorList>
            <consortium name="The Potato Genome Sequencing Consortium"/>
        </authorList>
    </citation>
    <scope>NUCLEOTIDE SEQUENCE [LARGE SCALE GENOMIC DNA]</scope>
    <source>
        <strain evidence="5">cv. DM1-3 516 R44</strain>
    </source>
</reference>
<evidence type="ECO:0000259" key="3">
    <source>
        <dbReference type="Pfam" id="PF00828"/>
    </source>
</evidence>
<dbReference type="SUPFAM" id="SSF52080">
    <property type="entry name" value="Ribosomal proteins L15p and L18e"/>
    <property type="match status" value="1"/>
</dbReference>
<keyword evidence="2" id="KW-0687">Ribonucleoprotein</keyword>
<dbReference type="HOGENOM" id="CLU_2675846_0_0_1"/>
<dbReference type="AlphaFoldDB" id="M1BBE9"/>
<evidence type="ECO:0000256" key="1">
    <source>
        <dbReference type="ARBA" id="ARBA00022980"/>
    </source>
</evidence>
<dbReference type="InterPro" id="IPR036227">
    <property type="entry name" value="Ribosomal_uL15/eL18_sf"/>
</dbReference>
<dbReference type="GO" id="GO:0003729">
    <property type="term" value="F:mRNA binding"/>
    <property type="evidence" value="ECO:0007669"/>
    <property type="project" value="UniProtKB-ARBA"/>
</dbReference>
<keyword evidence="1" id="KW-0689">Ribosomal protein</keyword>
<organism evidence="4 5">
    <name type="scientific">Solanum tuberosum</name>
    <name type="common">Potato</name>
    <dbReference type="NCBI Taxonomy" id="4113"/>
    <lineage>
        <taxon>Eukaryota</taxon>
        <taxon>Viridiplantae</taxon>
        <taxon>Streptophyta</taxon>
        <taxon>Embryophyta</taxon>
        <taxon>Tracheophyta</taxon>
        <taxon>Spermatophyta</taxon>
        <taxon>Magnoliopsida</taxon>
        <taxon>eudicotyledons</taxon>
        <taxon>Gunneridae</taxon>
        <taxon>Pentapetalae</taxon>
        <taxon>asterids</taxon>
        <taxon>lamiids</taxon>
        <taxon>Solanales</taxon>
        <taxon>Solanaceae</taxon>
        <taxon>Solanoideae</taxon>
        <taxon>Solaneae</taxon>
        <taxon>Solanum</taxon>
    </lineage>
</organism>
<dbReference type="InterPro" id="IPR021131">
    <property type="entry name" value="Ribosomal_uL15/eL18"/>
</dbReference>
<evidence type="ECO:0000313" key="5">
    <source>
        <dbReference type="Proteomes" id="UP000011115"/>
    </source>
</evidence>
<evidence type="ECO:0000313" key="4">
    <source>
        <dbReference type="EnsemblPlants" id="PGSC0003DMT400041456"/>
    </source>
</evidence>
<keyword evidence="5" id="KW-1185">Reference proteome</keyword>
<dbReference type="GO" id="GO:1990904">
    <property type="term" value="C:ribonucleoprotein complex"/>
    <property type="evidence" value="ECO:0007669"/>
    <property type="project" value="UniProtKB-KW"/>
</dbReference>
<proteinExistence type="predicted"/>
<accession>M1BBE9</accession>
<dbReference type="Gramene" id="PGSC0003DMT400041456">
    <property type="protein sequence ID" value="PGSC0003DMT400041456"/>
    <property type="gene ID" value="PGSC0003DMG400016069"/>
</dbReference>
<dbReference type="Pfam" id="PF00828">
    <property type="entry name" value="Ribosomal_L27A"/>
    <property type="match status" value="1"/>
</dbReference>
<protein>
    <submittedName>
        <fullName evidence="4">Ribosomal protein L27a</fullName>
    </submittedName>
</protein>
<evidence type="ECO:0000256" key="2">
    <source>
        <dbReference type="ARBA" id="ARBA00023274"/>
    </source>
</evidence>
<dbReference type="Gene3D" id="3.100.10.10">
    <property type="match status" value="1"/>
</dbReference>
<feature type="domain" description="Large ribosomal subunit protein uL15/eL18" evidence="3">
    <location>
        <begin position="46"/>
        <end position="72"/>
    </location>
</feature>
<dbReference type="PaxDb" id="4113-PGSC0003DMT400041456"/>
<reference evidence="4" key="2">
    <citation type="submission" date="2015-06" db="UniProtKB">
        <authorList>
            <consortium name="EnsemblPlants"/>
        </authorList>
    </citation>
    <scope>IDENTIFICATION</scope>
    <source>
        <strain evidence="4">DM1-3 516 R44</strain>
    </source>
</reference>
<dbReference type="Proteomes" id="UP000011115">
    <property type="component" value="Unassembled WGS sequence"/>
</dbReference>
<name>M1BBE9_SOLTU</name>
<dbReference type="InParanoid" id="M1BBE9"/>
<dbReference type="GO" id="GO:0005840">
    <property type="term" value="C:ribosome"/>
    <property type="evidence" value="ECO:0007669"/>
    <property type="project" value="UniProtKB-KW"/>
</dbReference>
<sequence>MSQHTFKLGRSKTTPSRQDQFWEFYLPEFDSVKPYRLLNVLAIHSRQPVVVKAKLVSKNAEKKIKENGGAVVITA</sequence>
<dbReference type="EnsemblPlants" id="PGSC0003DMT400041456">
    <property type="protein sequence ID" value="PGSC0003DMT400041456"/>
    <property type="gene ID" value="PGSC0003DMG400016069"/>
</dbReference>